<dbReference type="GO" id="GO:0016020">
    <property type="term" value="C:membrane"/>
    <property type="evidence" value="ECO:0007669"/>
    <property type="project" value="UniProtKB-SubCell"/>
</dbReference>
<dbReference type="Proteomes" id="UP000824469">
    <property type="component" value="Unassembled WGS sequence"/>
</dbReference>
<organism evidence="7 8">
    <name type="scientific">Taxus chinensis</name>
    <name type="common">Chinese yew</name>
    <name type="synonym">Taxus wallichiana var. chinensis</name>
    <dbReference type="NCBI Taxonomy" id="29808"/>
    <lineage>
        <taxon>Eukaryota</taxon>
        <taxon>Viridiplantae</taxon>
        <taxon>Streptophyta</taxon>
        <taxon>Embryophyta</taxon>
        <taxon>Tracheophyta</taxon>
        <taxon>Spermatophyta</taxon>
        <taxon>Pinopsida</taxon>
        <taxon>Pinidae</taxon>
        <taxon>Conifers II</taxon>
        <taxon>Cupressales</taxon>
        <taxon>Taxaceae</taxon>
        <taxon>Taxus</taxon>
    </lineage>
</organism>
<evidence type="ECO:0000256" key="6">
    <source>
        <dbReference type="ARBA" id="ARBA00023136"/>
    </source>
</evidence>
<comment type="caution">
    <text evidence="7">The sequence shown here is derived from an EMBL/GenBank/DDBJ whole genome shotgun (WGS) entry which is preliminary data.</text>
</comment>
<dbReference type="GO" id="GO:0016301">
    <property type="term" value="F:kinase activity"/>
    <property type="evidence" value="ECO:0007669"/>
    <property type="project" value="TreeGrafter"/>
</dbReference>
<dbReference type="EMBL" id="JAHRHJ020000001">
    <property type="protein sequence ID" value="KAH9330553.1"/>
    <property type="molecule type" value="Genomic_DNA"/>
</dbReference>
<keyword evidence="2" id="KW-0812">Transmembrane</keyword>
<evidence type="ECO:0000256" key="2">
    <source>
        <dbReference type="ARBA" id="ARBA00022692"/>
    </source>
</evidence>
<comment type="subcellular location">
    <subcellularLocation>
        <location evidence="1">Membrane</location>
        <topology evidence="1">Multi-pass membrane protein</topology>
    </subcellularLocation>
</comment>
<dbReference type="PROSITE" id="PS01346">
    <property type="entry name" value="CLAUDIN"/>
    <property type="match status" value="1"/>
</dbReference>
<evidence type="ECO:0000256" key="3">
    <source>
        <dbReference type="ARBA" id="ARBA00022741"/>
    </source>
</evidence>
<dbReference type="PANTHER" id="PTHR46008">
    <property type="entry name" value="LEAF RUST 10 DISEASE-RESISTANCE LOCUS RECEPTOR-LIKE PROTEIN KINASE-LIKE 1.4"/>
    <property type="match status" value="1"/>
</dbReference>
<evidence type="ECO:0000313" key="7">
    <source>
        <dbReference type="EMBL" id="KAH9330553.1"/>
    </source>
</evidence>
<name>A0AA38GXZ0_TAXCH</name>
<evidence type="ECO:0000256" key="5">
    <source>
        <dbReference type="ARBA" id="ARBA00022989"/>
    </source>
</evidence>
<dbReference type="InterPro" id="IPR017974">
    <property type="entry name" value="Claudin_CS"/>
</dbReference>
<protein>
    <submittedName>
        <fullName evidence="7">Uncharacterized protein</fullName>
    </submittedName>
</protein>
<dbReference type="Gene3D" id="1.10.510.10">
    <property type="entry name" value="Transferase(Phosphotransferase) domain 1"/>
    <property type="match status" value="1"/>
</dbReference>
<keyword evidence="6" id="KW-0472">Membrane</keyword>
<keyword evidence="4" id="KW-0067">ATP-binding</keyword>
<accession>A0AA38GXZ0</accession>
<keyword evidence="5" id="KW-1133">Transmembrane helix</keyword>
<proteinExistence type="predicted"/>
<gene>
    <name evidence="7" type="ORF">KI387_002661</name>
</gene>
<sequence length="156" mass="17724">MDVGLANLVVSKIRCGVLEELVDPNLEIDVKLVVKDMVCRVAELAFRCLTAEKDDRHNMMEVVAQLQKIKQFGYGGRIRTDFSMDANLWPYCTTKAYAGLRHCGDAFFKVYGDLFKKIFDMEMAFTGAKGLENFVPAPLFGSLETPQSEVFHFYNY</sequence>
<evidence type="ECO:0000256" key="1">
    <source>
        <dbReference type="ARBA" id="ARBA00004141"/>
    </source>
</evidence>
<keyword evidence="8" id="KW-1185">Reference proteome</keyword>
<dbReference type="PANTHER" id="PTHR46008:SF2">
    <property type="entry name" value="LEAF RUST 10 DISEASE-RESISTANCE LOCUS RECEPTOR-LIKE PROTEIN KINASE-LIKE 1.4"/>
    <property type="match status" value="1"/>
</dbReference>
<dbReference type="GO" id="GO:0005524">
    <property type="term" value="F:ATP binding"/>
    <property type="evidence" value="ECO:0007669"/>
    <property type="project" value="UniProtKB-KW"/>
</dbReference>
<reference evidence="7 8" key="1">
    <citation type="journal article" date="2021" name="Nat. Plants">
        <title>The Taxus genome provides insights into paclitaxel biosynthesis.</title>
        <authorList>
            <person name="Xiong X."/>
            <person name="Gou J."/>
            <person name="Liao Q."/>
            <person name="Li Y."/>
            <person name="Zhou Q."/>
            <person name="Bi G."/>
            <person name="Li C."/>
            <person name="Du R."/>
            <person name="Wang X."/>
            <person name="Sun T."/>
            <person name="Guo L."/>
            <person name="Liang H."/>
            <person name="Lu P."/>
            <person name="Wu Y."/>
            <person name="Zhang Z."/>
            <person name="Ro D.K."/>
            <person name="Shang Y."/>
            <person name="Huang S."/>
            <person name="Yan J."/>
        </authorList>
    </citation>
    <scope>NUCLEOTIDE SEQUENCE [LARGE SCALE GENOMIC DNA]</scope>
    <source>
        <strain evidence="7">Ta-2019</strain>
    </source>
</reference>
<evidence type="ECO:0000256" key="4">
    <source>
        <dbReference type="ARBA" id="ARBA00022840"/>
    </source>
</evidence>
<dbReference type="AlphaFoldDB" id="A0AA38GXZ0"/>
<evidence type="ECO:0000313" key="8">
    <source>
        <dbReference type="Proteomes" id="UP000824469"/>
    </source>
</evidence>
<keyword evidence="3" id="KW-0547">Nucleotide-binding</keyword>